<dbReference type="SFLD" id="SFLDG01142">
    <property type="entry name" value="C2.B.2:_Mannosyl-3-phosphoglyc"/>
    <property type="match status" value="1"/>
</dbReference>
<dbReference type="Gene3D" id="3.30.980.20">
    <property type="entry name" value="Putative mannosyl-3-phosphoglycerate phosphatase, domain 2"/>
    <property type="match status" value="1"/>
</dbReference>
<sequence length="278" mass="31048">MNATRYIVYTDLDGSLIDHHSYDFSLAVPALATLRTHGIPVIPVSSKTRAEIEPLSKSLRLNTPFIAENGAAVFIPKTADYAYFDTLKLTQQEHHYVKAFAPSIHYWAIVFKELSNVLPNAFTPFSQLSTAELVKITGLNAKQAELAKQREFSDPLYWFGNDAQFAQLTRFCQNKHIEIVQGGRFVHLLKGSNKGESVAWLHQQLQAQENATLCSIGLGDGENDIAMLKVVDWPVQIKSPTHNFPIFDHPLCLRTENVGPAGWNEAMFKLIPALNSSL</sequence>
<keyword evidence="3" id="KW-0460">Magnesium</keyword>
<reference evidence="5" key="1">
    <citation type="journal article" date="2019" name="Int. J. Syst. Evol. Microbiol.">
        <title>The Global Catalogue of Microorganisms (GCM) 10K type strain sequencing project: providing services to taxonomists for standard genome sequencing and annotation.</title>
        <authorList>
            <consortium name="The Broad Institute Genomics Platform"/>
            <consortium name="The Broad Institute Genome Sequencing Center for Infectious Disease"/>
            <person name="Wu L."/>
            <person name="Ma J."/>
        </authorList>
    </citation>
    <scope>NUCLEOTIDE SEQUENCE [LARGE SCALE GENOMIC DNA]</scope>
    <source>
        <strain evidence="5">CECT 8288</strain>
    </source>
</reference>
<evidence type="ECO:0000256" key="2">
    <source>
        <dbReference type="ARBA" id="ARBA00022801"/>
    </source>
</evidence>
<dbReference type="NCBIfam" id="TIGR01484">
    <property type="entry name" value="HAD-SF-IIB"/>
    <property type="match status" value="1"/>
</dbReference>
<protein>
    <submittedName>
        <fullName evidence="4">HAD-IIB family hydrolase</fullName>
    </submittedName>
</protein>
<keyword evidence="1" id="KW-0479">Metal-binding</keyword>
<dbReference type="Gene3D" id="3.40.50.1000">
    <property type="entry name" value="HAD superfamily/HAD-like"/>
    <property type="match status" value="1"/>
</dbReference>
<evidence type="ECO:0000313" key="5">
    <source>
        <dbReference type="Proteomes" id="UP001595710"/>
    </source>
</evidence>
<comment type="caution">
    <text evidence="4">The sequence shown here is derived from an EMBL/GenBank/DDBJ whole genome shotgun (WGS) entry which is preliminary data.</text>
</comment>
<accession>A0ABV7WSY4</accession>
<keyword evidence="5" id="KW-1185">Reference proteome</keyword>
<evidence type="ECO:0000313" key="4">
    <source>
        <dbReference type="EMBL" id="MFC3702276.1"/>
    </source>
</evidence>
<proteinExistence type="predicted"/>
<evidence type="ECO:0000256" key="1">
    <source>
        <dbReference type="ARBA" id="ARBA00022723"/>
    </source>
</evidence>
<organism evidence="4 5">
    <name type="scientific">Reinekea marina</name>
    <dbReference type="NCBI Taxonomy" id="1310421"/>
    <lineage>
        <taxon>Bacteria</taxon>
        <taxon>Pseudomonadati</taxon>
        <taxon>Pseudomonadota</taxon>
        <taxon>Gammaproteobacteria</taxon>
        <taxon>Oceanospirillales</taxon>
        <taxon>Saccharospirillaceae</taxon>
        <taxon>Reinekea</taxon>
    </lineage>
</organism>
<dbReference type="SUPFAM" id="SSF56784">
    <property type="entry name" value="HAD-like"/>
    <property type="match status" value="1"/>
</dbReference>
<dbReference type="InterPro" id="IPR006381">
    <property type="entry name" value="HAD-SF-IIB-MPGP"/>
</dbReference>
<dbReference type="SFLD" id="SFLDS00003">
    <property type="entry name" value="Haloacid_Dehalogenase"/>
    <property type="match status" value="1"/>
</dbReference>
<dbReference type="InterPro" id="IPR036412">
    <property type="entry name" value="HAD-like_sf"/>
</dbReference>
<name>A0ABV7WSY4_9GAMM</name>
<dbReference type="NCBIfam" id="TIGR01486">
    <property type="entry name" value="HAD-SF-IIB-MPGP"/>
    <property type="match status" value="1"/>
</dbReference>
<dbReference type="GO" id="GO:0016787">
    <property type="term" value="F:hydrolase activity"/>
    <property type="evidence" value="ECO:0007669"/>
    <property type="project" value="UniProtKB-KW"/>
</dbReference>
<dbReference type="PANTHER" id="PTHR10000">
    <property type="entry name" value="PHOSPHOSERINE PHOSPHATASE"/>
    <property type="match status" value="1"/>
</dbReference>
<dbReference type="SFLD" id="SFLDG01140">
    <property type="entry name" value="C2.B:_Phosphomannomutase_and_P"/>
    <property type="match status" value="1"/>
</dbReference>
<dbReference type="PANTHER" id="PTHR10000:SF8">
    <property type="entry name" value="HAD SUPERFAMILY HYDROLASE-LIKE, TYPE 3"/>
    <property type="match status" value="1"/>
</dbReference>
<dbReference type="InterPro" id="IPR006379">
    <property type="entry name" value="HAD-SF_hydro_IIB"/>
</dbReference>
<dbReference type="Proteomes" id="UP001595710">
    <property type="component" value="Unassembled WGS sequence"/>
</dbReference>
<dbReference type="EMBL" id="JBHRYN010000012">
    <property type="protein sequence ID" value="MFC3702276.1"/>
    <property type="molecule type" value="Genomic_DNA"/>
</dbReference>
<evidence type="ECO:0000256" key="3">
    <source>
        <dbReference type="ARBA" id="ARBA00022842"/>
    </source>
</evidence>
<gene>
    <name evidence="4" type="ORF">ACFOND_11545</name>
</gene>
<dbReference type="InterPro" id="IPR023214">
    <property type="entry name" value="HAD_sf"/>
</dbReference>
<dbReference type="Pfam" id="PF08282">
    <property type="entry name" value="Hydrolase_3"/>
    <property type="match status" value="1"/>
</dbReference>
<dbReference type="RefSeq" id="WP_377363082.1">
    <property type="nucleotide sequence ID" value="NZ_JBHRYN010000012.1"/>
</dbReference>
<keyword evidence="2 4" id="KW-0378">Hydrolase</keyword>